<organism evidence="1 2">
    <name type="scientific">Neobacillus rhizophilus</name>
    <dbReference type="NCBI Taxonomy" id="2833579"/>
    <lineage>
        <taxon>Bacteria</taxon>
        <taxon>Bacillati</taxon>
        <taxon>Bacillota</taxon>
        <taxon>Bacilli</taxon>
        <taxon>Bacillales</taxon>
        <taxon>Bacillaceae</taxon>
        <taxon>Neobacillus</taxon>
    </lineage>
</organism>
<dbReference type="AlphaFoldDB" id="A0A942U2K6"/>
<sequence>MSDQEEILLYKTSRILNKDTSMMRLNDIIEELVNIIELNAKNSKNTN</sequence>
<protein>
    <submittedName>
        <fullName evidence="1">Uncharacterized protein</fullName>
    </submittedName>
</protein>
<proteinExistence type="predicted"/>
<evidence type="ECO:0000313" key="1">
    <source>
        <dbReference type="EMBL" id="MBS4211642.1"/>
    </source>
</evidence>
<evidence type="ECO:0000313" key="2">
    <source>
        <dbReference type="Proteomes" id="UP000679749"/>
    </source>
</evidence>
<gene>
    <name evidence="1" type="ORF">KHA99_04095</name>
</gene>
<name>A0A942U2K6_9BACI</name>
<keyword evidence="2" id="KW-1185">Reference proteome</keyword>
<dbReference type="RefSeq" id="WP_213116139.1">
    <property type="nucleotide sequence ID" value="NZ_JAGYPF010000001.1"/>
</dbReference>
<accession>A0A942U2K6</accession>
<dbReference type="Proteomes" id="UP000679749">
    <property type="component" value="Unassembled WGS sequence"/>
</dbReference>
<dbReference type="EMBL" id="JAGYPF010000001">
    <property type="protein sequence ID" value="MBS4211642.1"/>
    <property type="molecule type" value="Genomic_DNA"/>
</dbReference>
<reference evidence="1" key="1">
    <citation type="submission" date="2021-05" db="EMBL/GenBank/DDBJ databases">
        <title>Novel Bacillus species.</title>
        <authorList>
            <person name="Liu G."/>
        </authorList>
    </citation>
    <scope>NUCLEOTIDE SEQUENCE</scope>
    <source>
        <strain evidence="1">FJAT-49825</strain>
    </source>
</reference>
<comment type="caution">
    <text evidence="1">The sequence shown here is derived from an EMBL/GenBank/DDBJ whole genome shotgun (WGS) entry which is preliminary data.</text>
</comment>